<organism evidence="8 9">
    <name type="scientific">Panaeolus cyanescens</name>
    <dbReference type="NCBI Taxonomy" id="181874"/>
    <lineage>
        <taxon>Eukaryota</taxon>
        <taxon>Fungi</taxon>
        <taxon>Dikarya</taxon>
        <taxon>Basidiomycota</taxon>
        <taxon>Agaricomycotina</taxon>
        <taxon>Agaricomycetes</taxon>
        <taxon>Agaricomycetidae</taxon>
        <taxon>Agaricales</taxon>
        <taxon>Agaricineae</taxon>
        <taxon>Galeropsidaceae</taxon>
        <taxon>Panaeolus</taxon>
    </lineage>
</organism>
<comment type="caution">
    <text evidence="8">The sequence shown here is derived from an EMBL/GenBank/DDBJ whole genome shotgun (WGS) entry which is preliminary data.</text>
</comment>
<protein>
    <recommendedName>
        <fullName evidence="10">RecA family profile 1 domain-containing protein</fullName>
    </recommendedName>
</protein>
<evidence type="ECO:0000256" key="1">
    <source>
        <dbReference type="ARBA" id="ARBA00004123"/>
    </source>
</evidence>
<dbReference type="GO" id="GO:0000707">
    <property type="term" value="P:meiotic DNA recombinase assembly"/>
    <property type="evidence" value="ECO:0007669"/>
    <property type="project" value="TreeGrafter"/>
</dbReference>
<dbReference type="GO" id="GO:0033065">
    <property type="term" value="C:Rad51C-XRCC3 complex"/>
    <property type="evidence" value="ECO:0007669"/>
    <property type="project" value="TreeGrafter"/>
</dbReference>
<keyword evidence="3" id="KW-0227">DNA damage</keyword>
<evidence type="ECO:0000256" key="4">
    <source>
        <dbReference type="ARBA" id="ARBA00022840"/>
    </source>
</evidence>
<evidence type="ECO:0000256" key="2">
    <source>
        <dbReference type="ARBA" id="ARBA00022741"/>
    </source>
</evidence>
<dbReference type="SUPFAM" id="SSF52540">
    <property type="entry name" value="P-loop containing nucleoside triphosphate hydrolases"/>
    <property type="match status" value="1"/>
</dbReference>
<evidence type="ECO:0000256" key="5">
    <source>
        <dbReference type="ARBA" id="ARBA00023204"/>
    </source>
</evidence>
<gene>
    <name evidence="8" type="ORF">CVT24_001206</name>
</gene>
<evidence type="ECO:0008006" key="10">
    <source>
        <dbReference type="Google" id="ProtNLM"/>
    </source>
</evidence>
<dbReference type="STRING" id="181874.A0A409VTW3"/>
<sequence length="261" mass="27896">MPSKNSLLLLGLPKQILARLMQYGYEDISDILATSPETLVKDLSITLEEAQSLIERCGPNQAPTASLPLTQKASDMLKMPTRISTSFTALDNVLGGGLVKGHILEISGPPGSIKEKVGLQICSTFLNSGNDVLILVLLDNTFKDSMDGVHIKSTLTLQEFMLVLHQLSAILDHYPKSSTCTASQKSAMLDKVKQTLLKATTRNLTVVVTSNLSTKMLNKDGSPGSFDTGGRAVLVPALGSAYLPTGKTQRVVIYPDGPKSG</sequence>
<dbReference type="GO" id="GO:0000400">
    <property type="term" value="F:four-way junction DNA binding"/>
    <property type="evidence" value="ECO:0007669"/>
    <property type="project" value="TreeGrafter"/>
</dbReference>
<keyword evidence="2" id="KW-0547">Nucleotide-binding</keyword>
<proteinExistence type="predicted"/>
<evidence type="ECO:0000313" key="9">
    <source>
        <dbReference type="Proteomes" id="UP000284842"/>
    </source>
</evidence>
<dbReference type="GO" id="GO:0005657">
    <property type="term" value="C:replication fork"/>
    <property type="evidence" value="ECO:0007669"/>
    <property type="project" value="TreeGrafter"/>
</dbReference>
<dbReference type="GO" id="GO:0007131">
    <property type="term" value="P:reciprocal meiotic recombination"/>
    <property type="evidence" value="ECO:0007669"/>
    <property type="project" value="TreeGrafter"/>
</dbReference>
<dbReference type="GO" id="GO:0033063">
    <property type="term" value="C:Rad51B-Rad51C-Rad51D-XRCC2 complex"/>
    <property type="evidence" value="ECO:0007669"/>
    <property type="project" value="TreeGrafter"/>
</dbReference>
<evidence type="ECO:0000256" key="3">
    <source>
        <dbReference type="ARBA" id="ARBA00022763"/>
    </source>
</evidence>
<feature type="signal peptide" evidence="7">
    <location>
        <begin position="1"/>
        <end position="18"/>
    </location>
</feature>
<dbReference type="Proteomes" id="UP000284842">
    <property type="component" value="Unassembled WGS sequence"/>
</dbReference>
<dbReference type="Gene3D" id="3.40.50.300">
    <property type="entry name" value="P-loop containing nucleotide triphosphate hydrolases"/>
    <property type="match status" value="1"/>
</dbReference>
<dbReference type="AlphaFoldDB" id="A0A409VTW3"/>
<keyword evidence="4" id="KW-0067">ATP-binding</keyword>
<dbReference type="EMBL" id="NHTK01005978">
    <property type="protein sequence ID" value="PPQ69673.1"/>
    <property type="molecule type" value="Genomic_DNA"/>
</dbReference>
<dbReference type="GO" id="GO:0008821">
    <property type="term" value="F:crossover junction DNA endonuclease activity"/>
    <property type="evidence" value="ECO:0007669"/>
    <property type="project" value="TreeGrafter"/>
</dbReference>
<feature type="chain" id="PRO_5019069205" description="RecA family profile 1 domain-containing protein" evidence="7">
    <location>
        <begin position="19"/>
        <end position="261"/>
    </location>
</feature>
<dbReference type="PANTHER" id="PTHR46239">
    <property type="entry name" value="DNA REPAIR PROTEIN RAD51 HOMOLOG 3 RAD51C"/>
    <property type="match status" value="1"/>
</dbReference>
<name>A0A409VTW3_9AGAR</name>
<evidence type="ECO:0000313" key="8">
    <source>
        <dbReference type="EMBL" id="PPQ69673.1"/>
    </source>
</evidence>
<evidence type="ECO:0000256" key="7">
    <source>
        <dbReference type="SAM" id="SignalP"/>
    </source>
</evidence>
<dbReference type="GO" id="GO:0005524">
    <property type="term" value="F:ATP binding"/>
    <property type="evidence" value="ECO:0007669"/>
    <property type="project" value="UniProtKB-KW"/>
</dbReference>
<dbReference type="InterPro" id="IPR027417">
    <property type="entry name" value="P-loop_NTPase"/>
</dbReference>
<keyword evidence="5" id="KW-0234">DNA repair</keyword>
<comment type="subcellular location">
    <subcellularLocation>
        <location evidence="1">Nucleus</location>
    </subcellularLocation>
</comment>
<dbReference type="OrthoDB" id="5957327at2759"/>
<accession>A0A409VTW3</accession>
<keyword evidence="9" id="KW-1185">Reference proteome</keyword>
<dbReference type="InterPro" id="IPR052093">
    <property type="entry name" value="HR_Repair_Mediator"/>
</dbReference>
<evidence type="ECO:0000256" key="6">
    <source>
        <dbReference type="ARBA" id="ARBA00023242"/>
    </source>
</evidence>
<reference evidence="8 9" key="1">
    <citation type="journal article" date="2018" name="Evol. Lett.">
        <title>Horizontal gene cluster transfer increased hallucinogenic mushroom diversity.</title>
        <authorList>
            <person name="Reynolds H.T."/>
            <person name="Vijayakumar V."/>
            <person name="Gluck-Thaler E."/>
            <person name="Korotkin H.B."/>
            <person name="Matheny P.B."/>
            <person name="Slot J.C."/>
        </authorList>
    </citation>
    <scope>NUCLEOTIDE SEQUENCE [LARGE SCALE GENOMIC DNA]</scope>
    <source>
        <strain evidence="8 9">2629</strain>
    </source>
</reference>
<keyword evidence="6" id="KW-0539">Nucleus</keyword>
<dbReference type="PANTHER" id="PTHR46239:SF1">
    <property type="entry name" value="DNA REPAIR PROTEIN RAD51 HOMOLOG 3"/>
    <property type="match status" value="1"/>
</dbReference>
<dbReference type="InParanoid" id="A0A409VTW3"/>
<keyword evidence="7" id="KW-0732">Signal</keyword>